<dbReference type="InterPro" id="IPR036291">
    <property type="entry name" value="NAD(P)-bd_dom_sf"/>
</dbReference>
<dbReference type="GO" id="GO:0016616">
    <property type="term" value="F:oxidoreductase activity, acting on the CH-OH group of donors, NAD or NADP as acceptor"/>
    <property type="evidence" value="ECO:0007669"/>
    <property type="project" value="InterPro"/>
</dbReference>
<dbReference type="PRINTS" id="PR00732">
    <property type="entry name" value="GLHYDRLASE4"/>
</dbReference>
<sequence length="436" mass="48077">MSSLKIAVIGGGSSYTPELVDGLIQRIEELPVTELALVDVEPGRGKVEIIAALTRRMLARHGLEQVKVSVHFALDEAIRDAGFVLTQFRVGQLPARAADERLGLKYHLIGQETTGVGGFAKALRTIPVMLDIARRVEKLAPDAWIINFTNPAGIVTEAVSRYTKAKIIGLCNVPISMHHMIANMLQTPYEDVQLQFAGLNHMVWVHRVTQHGRDVTGEVIDMLCDGAALTMNNIKEEPWQPDFLRAVGAIPCPYHRYFYQTKEMLAEEVAAAAERGTRAEQVMRVEKELFELYADPHLDSKPEQLGFRGGSYYSEVALELIRAIHNNLGAQLVVNTANRGAIRGLPDDAVIEINCIVDAQGAHPLTFGQLPDAMHALTQQVKAYERLTIEAAVHGDRRSGLLALITNPLVANANVAQPLLEEVLTVNQPYLPQFNR</sequence>
<dbReference type="OrthoDB" id="9767022at2"/>
<evidence type="ECO:0000256" key="2">
    <source>
        <dbReference type="ARBA" id="ARBA00022723"/>
    </source>
</evidence>
<keyword evidence="5 8" id="KW-0464">Manganese</keyword>
<dbReference type="PANTHER" id="PTHR32092:SF5">
    <property type="entry name" value="6-PHOSPHO-BETA-GLUCOSIDASE"/>
    <property type="match status" value="1"/>
</dbReference>
<evidence type="ECO:0000256" key="4">
    <source>
        <dbReference type="ARBA" id="ARBA00023027"/>
    </source>
</evidence>
<evidence type="ECO:0000256" key="6">
    <source>
        <dbReference type="ARBA" id="ARBA00023295"/>
    </source>
</evidence>
<organism evidence="12 13">
    <name type="scientific">Serratia ficaria</name>
    <dbReference type="NCBI Taxonomy" id="61651"/>
    <lineage>
        <taxon>Bacteria</taxon>
        <taxon>Pseudomonadati</taxon>
        <taxon>Pseudomonadota</taxon>
        <taxon>Gammaproteobacteria</taxon>
        <taxon>Enterobacterales</taxon>
        <taxon>Yersiniaceae</taxon>
        <taxon>Serratia</taxon>
    </lineage>
</organism>
<dbReference type="Pfam" id="PF11975">
    <property type="entry name" value="Glyco_hydro_4C"/>
    <property type="match status" value="1"/>
</dbReference>
<keyword evidence="4 10" id="KW-0520">NAD</keyword>
<dbReference type="GO" id="GO:0005975">
    <property type="term" value="P:carbohydrate metabolic process"/>
    <property type="evidence" value="ECO:0007669"/>
    <property type="project" value="InterPro"/>
</dbReference>
<keyword evidence="8" id="KW-0170">Cobalt</keyword>
<evidence type="ECO:0000256" key="8">
    <source>
        <dbReference type="PIRSR" id="PIRSR601088-3"/>
    </source>
</evidence>
<dbReference type="GO" id="GO:0008706">
    <property type="term" value="F:6-phospho-beta-glucosidase activity"/>
    <property type="evidence" value="ECO:0007669"/>
    <property type="project" value="UniProtKB-EC"/>
</dbReference>
<keyword evidence="6 10" id="KW-0326">Glycosidase</keyword>
<protein>
    <submittedName>
        <fullName evidence="12">6-phospho-beta-glucosidase</fullName>
        <ecNumber evidence="12">3.2.1.86</ecNumber>
    </submittedName>
</protein>
<evidence type="ECO:0000256" key="5">
    <source>
        <dbReference type="ARBA" id="ARBA00023211"/>
    </source>
</evidence>
<proteinExistence type="inferred from homology"/>
<dbReference type="InterPro" id="IPR022616">
    <property type="entry name" value="Glyco_hydro_4_C"/>
</dbReference>
<dbReference type="STRING" id="1411141.GCA_001590885_03541"/>
<keyword evidence="2 8" id="KW-0479">Metal-binding</keyword>
<dbReference type="InterPro" id="IPR015955">
    <property type="entry name" value="Lactate_DH/Glyco_Ohase_4_C"/>
</dbReference>
<comment type="similarity">
    <text evidence="1 10">Belongs to the glycosyl hydrolase 4 family.</text>
</comment>
<dbReference type="EC" id="3.2.1.86" evidence="12"/>
<evidence type="ECO:0000313" key="13">
    <source>
        <dbReference type="Proteomes" id="UP000215134"/>
    </source>
</evidence>
<reference evidence="12 13" key="1">
    <citation type="submission" date="2017-06" db="EMBL/GenBank/DDBJ databases">
        <authorList>
            <consortium name="Pathogen Informatics"/>
        </authorList>
    </citation>
    <scope>NUCLEOTIDE SEQUENCE [LARGE SCALE GENOMIC DNA]</scope>
    <source>
        <strain evidence="12 13">NCTC12148</strain>
    </source>
</reference>
<dbReference type="Gene3D" id="3.40.50.720">
    <property type="entry name" value="NAD(P)-binding Rossmann-like Domain"/>
    <property type="match status" value="1"/>
</dbReference>
<evidence type="ECO:0000256" key="10">
    <source>
        <dbReference type="RuleBase" id="RU361152"/>
    </source>
</evidence>
<dbReference type="CDD" id="cd05296">
    <property type="entry name" value="GH4_P_beta_glucosidase"/>
    <property type="match status" value="1"/>
</dbReference>
<evidence type="ECO:0000256" key="7">
    <source>
        <dbReference type="PIRSR" id="PIRSR601088-2"/>
    </source>
</evidence>
<dbReference type="SUPFAM" id="SSF51735">
    <property type="entry name" value="NAD(P)-binding Rossmann-fold domains"/>
    <property type="match status" value="1"/>
</dbReference>
<gene>
    <name evidence="12" type="primary">chbF_2</name>
    <name evidence="12" type="ORF">SAMEA4384070_04551</name>
</gene>
<keyword evidence="13" id="KW-1185">Reference proteome</keyword>
<feature type="binding site" evidence="7">
    <location>
        <position position="150"/>
    </location>
    <ligand>
        <name>substrate</name>
    </ligand>
</feature>
<evidence type="ECO:0000256" key="3">
    <source>
        <dbReference type="ARBA" id="ARBA00022801"/>
    </source>
</evidence>
<accession>A0A240CCI0</accession>
<feature type="site" description="Increases basicity of active site Tyr" evidence="9">
    <location>
        <position position="112"/>
    </location>
</feature>
<dbReference type="GO" id="GO:0046872">
    <property type="term" value="F:metal ion binding"/>
    <property type="evidence" value="ECO:0007669"/>
    <property type="project" value="UniProtKB-KW"/>
</dbReference>
<dbReference type="Gene3D" id="3.90.110.10">
    <property type="entry name" value="Lactate dehydrogenase/glycoside hydrolase, family 4, C-terminal"/>
    <property type="match status" value="1"/>
</dbReference>
<feature type="domain" description="Glycosyl hydrolase family 4 C-terminal" evidence="11">
    <location>
        <begin position="196"/>
        <end position="410"/>
    </location>
</feature>
<keyword evidence="3 10" id="KW-0378">Hydrolase</keyword>
<dbReference type="GeneID" id="75029672"/>
<evidence type="ECO:0000256" key="9">
    <source>
        <dbReference type="PIRSR" id="PIRSR601088-4"/>
    </source>
</evidence>
<dbReference type="InterPro" id="IPR001088">
    <property type="entry name" value="Glyco_hydro_4"/>
</dbReference>
<dbReference type="Proteomes" id="UP000215134">
    <property type="component" value="Chromosome 1"/>
</dbReference>
<dbReference type="SUPFAM" id="SSF56327">
    <property type="entry name" value="LDH C-terminal domain-like"/>
    <property type="match status" value="1"/>
</dbReference>
<comment type="cofactor">
    <cofactor evidence="10">
        <name>NAD(+)</name>
        <dbReference type="ChEBI" id="CHEBI:57540"/>
    </cofactor>
    <text evidence="10">Binds 1 NAD(+) per subunit.</text>
</comment>
<keyword evidence="8" id="KW-0408">Iron</keyword>
<evidence type="ECO:0000259" key="11">
    <source>
        <dbReference type="Pfam" id="PF11975"/>
    </source>
</evidence>
<dbReference type="RefSeq" id="WP_061798934.1">
    <property type="nucleotide sequence ID" value="NZ_CAMIQD010000007.1"/>
</dbReference>
<feature type="binding site" evidence="8">
    <location>
        <position position="201"/>
    </location>
    <ligand>
        <name>Mn(2+)</name>
        <dbReference type="ChEBI" id="CHEBI:29035"/>
    </ligand>
</feature>
<feature type="binding site" evidence="8">
    <location>
        <position position="171"/>
    </location>
    <ligand>
        <name>Mn(2+)</name>
        <dbReference type="ChEBI" id="CHEBI:29035"/>
    </ligand>
</feature>
<dbReference type="Pfam" id="PF02056">
    <property type="entry name" value="Glyco_hydro_4"/>
    <property type="match status" value="1"/>
</dbReference>
<dbReference type="InterPro" id="IPR019802">
    <property type="entry name" value="GlycHydrolase_4_CS"/>
</dbReference>
<name>A0A240CCI0_SERFI</name>
<evidence type="ECO:0000256" key="1">
    <source>
        <dbReference type="ARBA" id="ARBA00010141"/>
    </source>
</evidence>
<dbReference type="PANTHER" id="PTHR32092">
    <property type="entry name" value="6-PHOSPHO-BETA-GLUCOSIDASE-RELATED"/>
    <property type="match status" value="1"/>
</dbReference>
<evidence type="ECO:0000313" key="12">
    <source>
        <dbReference type="EMBL" id="SNW05761.1"/>
    </source>
</evidence>
<dbReference type="KEGG" id="sfj:SAMEA4384070_4551"/>
<dbReference type="EMBL" id="LT906479">
    <property type="protein sequence ID" value="SNW05761.1"/>
    <property type="molecule type" value="Genomic_DNA"/>
</dbReference>
<dbReference type="PROSITE" id="PS01324">
    <property type="entry name" value="GLYCOSYL_HYDROL_F4"/>
    <property type="match status" value="1"/>
</dbReference>
<feature type="binding site" evidence="7">
    <location>
        <position position="96"/>
    </location>
    <ligand>
        <name>substrate</name>
    </ligand>
</feature>
<dbReference type="AlphaFoldDB" id="A0A240CCI0"/>
<keyword evidence="8" id="KW-0533">Nickel</keyword>